<evidence type="ECO:0000256" key="8">
    <source>
        <dbReference type="ARBA" id="ARBA00023242"/>
    </source>
</evidence>
<sequence>MTLLQSFISESRNKPSTVIFQSSPAQTTLPVLRQLLTSEILKDEAQTKQFLLFSLLYSPHASLSPDHPVQVYDWLENVPGYGTSSGPCPGEAMYTVVKQALSKSTGPVYVTIDSLDTLASDIGSTSEAYKALRELHSLLSSRAGSLLILHGLEPKLISLLIQPSFTPSLMYLKGHPPGIVAHIATEYLTPPPPYSTIPKFWSIFTPLSERRYTVNELVFGTKSEIHKEVEEILLEVLVRRPGGQGSKKRSIERELEAWSANVGPCEWTQLDTLRSVWSKSAISEPTTAVDPTENLSFNLSMTTAQQEARAQVPLPYVHEGDQTPKAAPSANQGVILYDPDSADDIDDDDPDEDLDI</sequence>
<protein>
    <recommendedName>
        <fullName evidence="5">Elongator complex protein 5</fullName>
    </recommendedName>
</protein>
<feature type="compositionally biased region" description="Acidic residues" evidence="9">
    <location>
        <begin position="340"/>
        <end position="356"/>
    </location>
</feature>
<dbReference type="UniPathway" id="UPA00988"/>
<keyword evidence="8" id="KW-0539">Nucleus</keyword>
<comment type="similarity">
    <text evidence="4">Belongs to the ELP5 family.</text>
</comment>
<dbReference type="OMA" id="LFCFLYP"/>
<dbReference type="GO" id="GO:0000049">
    <property type="term" value="F:tRNA binding"/>
    <property type="evidence" value="ECO:0007669"/>
    <property type="project" value="TreeGrafter"/>
</dbReference>
<comment type="pathway">
    <text evidence="3">tRNA modification; 5-methoxycarbonylmethyl-2-thiouridine-tRNA biosynthesis.</text>
</comment>
<evidence type="ECO:0000313" key="10">
    <source>
        <dbReference type="EMBL" id="EAU93026.2"/>
    </source>
</evidence>
<dbReference type="OrthoDB" id="166907at2759"/>
<keyword evidence="7" id="KW-0819">tRNA processing</keyword>
<gene>
    <name evidence="10" type="ORF">CC1G_06746</name>
</gene>
<evidence type="ECO:0000256" key="5">
    <source>
        <dbReference type="ARBA" id="ARBA00020264"/>
    </source>
</evidence>
<evidence type="ECO:0000256" key="9">
    <source>
        <dbReference type="SAM" id="MobiDB-lite"/>
    </source>
</evidence>
<keyword evidence="6" id="KW-0963">Cytoplasm</keyword>
<dbReference type="GO" id="GO:0002098">
    <property type="term" value="P:tRNA wobble uridine modification"/>
    <property type="evidence" value="ECO:0007669"/>
    <property type="project" value="InterPro"/>
</dbReference>
<evidence type="ECO:0000256" key="1">
    <source>
        <dbReference type="ARBA" id="ARBA00004123"/>
    </source>
</evidence>
<feature type="region of interest" description="Disordered" evidence="9">
    <location>
        <begin position="318"/>
        <end position="356"/>
    </location>
</feature>
<dbReference type="AlphaFoldDB" id="A8N1I0"/>
<dbReference type="KEGG" id="cci:CC1G_06746"/>
<name>A8N1I0_COPC7</name>
<dbReference type="HOGENOM" id="CLU_069162_0_0_1"/>
<dbReference type="RefSeq" id="XP_001828760.2">
    <property type="nucleotide sequence ID" value="XM_001828708.2"/>
</dbReference>
<dbReference type="EMBL" id="AACS02000001">
    <property type="protein sequence ID" value="EAU93026.2"/>
    <property type="molecule type" value="Genomic_DNA"/>
</dbReference>
<dbReference type="GO" id="GO:0005829">
    <property type="term" value="C:cytosol"/>
    <property type="evidence" value="ECO:0007669"/>
    <property type="project" value="TreeGrafter"/>
</dbReference>
<evidence type="ECO:0000256" key="2">
    <source>
        <dbReference type="ARBA" id="ARBA00004496"/>
    </source>
</evidence>
<dbReference type="Proteomes" id="UP000001861">
    <property type="component" value="Unassembled WGS sequence"/>
</dbReference>
<dbReference type="eggNOG" id="ENOG502SDSR">
    <property type="taxonomic scope" value="Eukaryota"/>
</dbReference>
<dbReference type="PANTHER" id="PTHR15641:SF1">
    <property type="entry name" value="ELONGATOR COMPLEX PROTEIN 5"/>
    <property type="match status" value="1"/>
</dbReference>
<evidence type="ECO:0000256" key="4">
    <source>
        <dbReference type="ARBA" id="ARBA00009567"/>
    </source>
</evidence>
<reference evidence="10 11" key="1">
    <citation type="journal article" date="2010" name="Proc. Natl. Acad. Sci. U.S.A.">
        <title>Insights into evolution of multicellular fungi from the assembled chromosomes of the mushroom Coprinopsis cinerea (Coprinus cinereus).</title>
        <authorList>
            <person name="Stajich J.E."/>
            <person name="Wilke S.K."/>
            <person name="Ahren D."/>
            <person name="Au C.H."/>
            <person name="Birren B.W."/>
            <person name="Borodovsky M."/>
            <person name="Burns C."/>
            <person name="Canback B."/>
            <person name="Casselton L.A."/>
            <person name="Cheng C.K."/>
            <person name="Deng J."/>
            <person name="Dietrich F.S."/>
            <person name="Fargo D.C."/>
            <person name="Farman M.L."/>
            <person name="Gathman A.C."/>
            <person name="Goldberg J."/>
            <person name="Guigo R."/>
            <person name="Hoegger P.J."/>
            <person name="Hooker J.B."/>
            <person name="Huggins A."/>
            <person name="James T.Y."/>
            <person name="Kamada T."/>
            <person name="Kilaru S."/>
            <person name="Kodira C."/>
            <person name="Kues U."/>
            <person name="Kupfer D."/>
            <person name="Kwan H.S."/>
            <person name="Lomsadze A."/>
            <person name="Li W."/>
            <person name="Lilly W.W."/>
            <person name="Ma L.J."/>
            <person name="Mackey A.J."/>
            <person name="Manning G."/>
            <person name="Martin F."/>
            <person name="Muraguchi H."/>
            <person name="Natvig D.O."/>
            <person name="Palmerini H."/>
            <person name="Ramesh M.A."/>
            <person name="Rehmeyer C.J."/>
            <person name="Roe B.A."/>
            <person name="Shenoy N."/>
            <person name="Stanke M."/>
            <person name="Ter-Hovhannisyan V."/>
            <person name="Tunlid A."/>
            <person name="Velagapudi R."/>
            <person name="Vision T.J."/>
            <person name="Zeng Q."/>
            <person name="Zolan M.E."/>
            <person name="Pukkila P.J."/>
        </authorList>
    </citation>
    <scope>NUCLEOTIDE SEQUENCE [LARGE SCALE GENOMIC DNA]</scope>
    <source>
        <strain evidence="11">Okayama-7 / 130 / ATCC MYA-4618 / FGSC 9003</strain>
    </source>
</reference>
<dbReference type="STRING" id="240176.A8N1I0"/>
<accession>A8N1I0</accession>
<organism evidence="10 11">
    <name type="scientific">Coprinopsis cinerea (strain Okayama-7 / 130 / ATCC MYA-4618 / FGSC 9003)</name>
    <name type="common">Inky cap fungus</name>
    <name type="synonym">Hormographiella aspergillata</name>
    <dbReference type="NCBI Taxonomy" id="240176"/>
    <lineage>
        <taxon>Eukaryota</taxon>
        <taxon>Fungi</taxon>
        <taxon>Dikarya</taxon>
        <taxon>Basidiomycota</taxon>
        <taxon>Agaricomycotina</taxon>
        <taxon>Agaricomycetes</taxon>
        <taxon>Agaricomycetidae</taxon>
        <taxon>Agaricales</taxon>
        <taxon>Agaricineae</taxon>
        <taxon>Psathyrellaceae</taxon>
        <taxon>Coprinopsis</taxon>
    </lineage>
</organism>
<evidence type="ECO:0000256" key="6">
    <source>
        <dbReference type="ARBA" id="ARBA00022490"/>
    </source>
</evidence>
<evidence type="ECO:0000256" key="7">
    <source>
        <dbReference type="ARBA" id="ARBA00022694"/>
    </source>
</evidence>
<comment type="subcellular location">
    <subcellularLocation>
        <location evidence="2">Cytoplasm</location>
    </subcellularLocation>
    <subcellularLocation>
        <location evidence="1">Nucleus</location>
    </subcellularLocation>
</comment>
<evidence type="ECO:0000256" key="3">
    <source>
        <dbReference type="ARBA" id="ARBA00005043"/>
    </source>
</evidence>
<dbReference type="InParanoid" id="A8N1I0"/>
<evidence type="ECO:0000313" key="11">
    <source>
        <dbReference type="Proteomes" id="UP000001861"/>
    </source>
</evidence>
<dbReference type="VEuPathDB" id="FungiDB:CC1G_06746"/>
<dbReference type="PANTHER" id="PTHR15641">
    <property type="entry name" value="ELONGATOR COMPLEX PROTEIN 5"/>
    <property type="match status" value="1"/>
</dbReference>
<comment type="caution">
    <text evidence="10">The sequence shown here is derived from an EMBL/GenBank/DDBJ whole genome shotgun (WGS) entry which is preliminary data.</text>
</comment>
<dbReference type="GO" id="GO:0033588">
    <property type="term" value="C:elongator holoenzyme complex"/>
    <property type="evidence" value="ECO:0007669"/>
    <property type="project" value="InterPro"/>
</dbReference>
<dbReference type="InterPro" id="IPR019519">
    <property type="entry name" value="Elp5"/>
</dbReference>
<dbReference type="Pfam" id="PF10483">
    <property type="entry name" value="Elong_Iki1"/>
    <property type="match status" value="1"/>
</dbReference>
<keyword evidence="11" id="KW-1185">Reference proteome</keyword>
<dbReference type="GO" id="GO:0005634">
    <property type="term" value="C:nucleus"/>
    <property type="evidence" value="ECO:0007669"/>
    <property type="project" value="UniProtKB-SubCell"/>
</dbReference>
<proteinExistence type="inferred from homology"/>
<dbReference type="GeneID" id="6005186"/>